<evidence type="ECO:0000256" key="1">
    <source>
        <dbReference type="SAM" id="Phobius"/>
    </source>
</evidence>
<feature type="transmembrane region" description="Helical" evidence="1">
    <location>
        <begin position="106"/>
        <end position="128"/>
    </location>
</feature>
<comment type="caution">
    <text evidence="2">The sequence shown here is derived from an EMBL/GenBank/DDBJ whole genome shotgun (WGS) entry which is preliminary data.</text>
</comment>
<gene>
    <name evidence="2" type="ORF">BKA02_000244</name>
</gene>
<accession>A0A7Y9ESL9</accession>
<dbReference type="Proteomes" id="UP000552045">
    <property type="component" value="Unassembled WGS sequence"/>
</dbReference>
<proteinExistence type="predicted"/>
<keyword evidence="1" id="KW-1133">Transmembrane helix</keyword>
<keyword evidence="3" id="KW-1185">Reference proteome</keyword>
<dbReference type="EMBL" id="JACCBH010000001">
    <property type="protein sequence ID" value="NYD53189.1"/>
    <property type="molecule type" value="Genomic_DNA"/>
</dbReference>
<feature type="transmembrane region" description="Helical" evidence="1">
    <location>
        <begin position="192"/>
        <end position="215"/>
    </location>
</feature>
<protein>
    <submittedName>
        <fullName evidence="2">Uncharacterized protein</fullName>
    </submittedName>
</protein>
<sequence>MTAPEGSGTDAHDAFDPARALALAADQQRDVAARTGGFVPLVLVAWGLAWLLGFAALWLVEGLAPAFALPMAVAAPVLVVLFVAAGILSTTLATRAGRGVRGGKEAAFAGIVYGQGWWIGTIAVYVLGLGLVHNGMDPDLLTIFFPSAFVFFAGIMYLMAGALWHALPMLWLGVWAIVVGCAAPFAGAPAHFLVYALAGGGGFLLAGGVSAWWIARTRRRFRATTGAGERSVP</sequence>
<feature type="transmembrane region" description="Helical" evidence="1">
    <location>
        <begin position="167"/>
        <end position="186"/>
    </location>
</feature>
<evidence type="ECO:0000313" key="3">
    <source>
        <dbReference type="Proteomes" id="UP000552045"/>
    </source>
</evidence>
<organism evidence="2 3">
    <name type="scientific">Microbacterium pseudoresistens</name>
    <dbReference type="NCBI Taxonomy" id="640634"/>
    <lineage>
        <taxon>Bacteria</taxon>
        <taxon>Bacillati</taxon>
        <taxon>Actinomycetota</taxon>
        <taxon>Actinomycetes</taxon>
        <taxon>Micrococcales</taxon>
        <taxon>Microbacteriaceae</taxon>
        <taxon>Microbacterium</taxon>
    </lineage>
</organism>
<keyword evidence="1" id="KW-0812">Transmembrane</keyword>
<dbReference type="AlphaFoldDB" id="A0A7Y9ESL9"/>
<dbReference type="RefSeq" id="WP_179430534.1">
    <property type="nucleotide sequence ID" value="NZ_BAABLC010000003.1"/>
</dbReference>
<feature type="transmembrane region" description="Helical" evidence="1">
    <location>
        <begin position="66"/>
        <end position="94"/>
    </location>
</feature>
<keyword evidence="1" id="KW-0472">Membrane</keyword>
<evidence type="ECO:0000313" key="2">
    <source>
        <dbReference type="EMBL" id="NYD53189.1"/>
    </source>
</evidence>
<name>A0A7Y9ESL9_9MICO</name>
<feature type="transmembrane region" description="Helical" evidence="1">
    <location>
        <begin position="38"/>
        <end position="60"/>
    </location>
</feature>
<feature type="transmembrane region" description="Helical" evidence="1">
    <location>
        <begin position="140"/>
        <end position="160"/>
    </location>
</feature>
<reference evidence="2 3" key="1">
    <citation type="submission" date="2020-07" db="EMBL/GenBank/DDBJ databases">
        <title>Sequencing the genomes of 1000 actinobacteria strains.</title>
        <authorList>
            <person name="Klenk H.-P."/>
        </authorList>
    </citation>
    <scope>NUCLEOTIDE SEQUENCE [LARGE SCALE GENOMIC DNA]</scope>
    <source>
        <strain evidence="2 3">DSM 22185</strain>
    </source>
</reference>